<dbReference type="PANTHER" id="PTHR46254">
    <property type="entry name" value="PROTEIN GVQW1-RELATED"/>
    <property type="match status" value="1"/>
</dbReference>
<feature type="transmembrane region" description="Helical" evidence="1">
    <location>
        <begin position="16"/>
        <end position="34"/>
    </location>
</feature>
<keyword evidence="3" id="KW-1185">Reference proteome</keyword>
<dbReference type="Ensembl" id="ENSMFAT00000082502.1">
    <property type="protein sequence ID" value="ENSMFAP00000051652.1"/>
    <property type="gene ID" value="ENSMFAG00000053629.1"/>
</dbReference>
<reference evidence="2" key="2">
    <citation type="submission" date="2025-08" db="UniProtKB">
        <authorList>
            <consortium name="Ensembl"/>
        </authorList>
    </citation>
    <scope>IDENTIFICATION</scope>
</reference>
<feature type="transmembrane region" description="Helical" evidence="1">
    <location>
        <begin position="46"/>
        <end position="63"/>
    </location>
</feature>
<reference evidence="2" key="3">
    <citation type="submission" date="2025-09" db="UniProtKB">
        <authorList>
            <consortium name="Ensembl"/>
        </authorList>
    </citation>
    <scope>IDENTIFICATION</scope>
</reference>
<dbReference type="PANTHER" id="PTHR46254:SF12">
    <property type="entry name" value="RNA BINDING MOTIF SINGLE STRANDED INTERACTING PROTEIN 2"/>
    <property type="match status" value="1"/>
</dbReference>
<dbReference type="Proteomes" id="UP000233100">
    <property type="component" value="Chromosome 20"/>
</dbReference>
<dbReference type="AlphaFoldDB" id="A0A7N9CKR6"/>
<sequence length="136" mass="15952">FFTPEITHAGPPSLPVSLPFFLCSVFIPFFWGLFFFSNCNLLTIKWILYIFNFYLFLLFYFIFETESHSVAQAGVQWCNLGLLKPLPPGFKRFSCLSLPSSWDYRHPPPRLANFCIFSRDRVSPCWPGWPRTPDLR</sequence>
<protein>
    <submittedName>
        <fullName evidence="2">Uncharacterized protein</fullName>
    </submittedName>
</protein>
<proteinExistence type="predicted"/>
<dbReference type="GeneTree" id="ENSGT00940000161627"/>
<evidence type="ECO:0000256" key="1">
    <source>
        <dbReference type="SAM" id="Phobius"/>
    </source>
</evidence>
<evidence type="ECO:0000313" key="3">
    <source>
        <dbReference type="Proteomes" id="UP000233100"/>
    </source>
</evidence>
<evidence type="ECO:0000313" key="2">
    <source>
        <dbReference type="Ensembl" id="ENSMFAP00000051652.1"/>
    </source>
</evidence>
<keyword evidence="1" id="KW-0812">Transmembrane</keyword>
<keyword evidence="1" id="KW-0472">Membrane</keyword>
<reference evidence="2 3" key="1">
    <citation type="submission" date="2013-03" db="EMBL/GenBank/DDBJ databases">
        <authorList>
            <person name="Warren W."/>
            <person name="Wilson R.K."/>
        </authorList>
    </citation>
    <scope>NUCLEOTIDE SEQUENCE</scope>
</reference>
<name>A0A7N9CKR6_MACFA</name>
<keyword evidence="1" id="KW-1133">Transmembrane helix</keyword>
<accession>A0A7N9CKR6</accession>
<organism evidence="2 3">
    <name type="scientific">Macaca fascicularis</name>
    <name type="common">Crab-eating macaque</name>
    <name type="synonym">Cynomolgus monkey</name>
    <dbReference type="NCBI Taxonomy" id="9541"/>
    <lineage>
        <taxon>Eukaryota</taxon>
        <taxon>Metazoa</taxon>
        <taxon>Chordata</taxon>
        <taxon>Craniata</taxon>
        <taxon>Vertebrata</taxon>
        <taxon>Euteleostomi</taxon>
        <taxon>Mammalia</taxon>
        <taxon>Eutheria</taxon>
        <taxon>Euarchontoglires</taxon>
        <taxon>Primates</taxon>
        <taxon>Haplorrhini</taxon>
        <taxon>Catarrhini</taxon>
        <taxon>Cercopithecidae</taxon>
        <taxon>Cercopithecinae</taxon>
        <taxon>Macaca</taxon>
    </lineage>
</organism>